<feature type="region of interest" description="Disordered" evidence="1">
    <location>
        <begin position="29"/>
        <end position="58"/>
    </location>
</feature>
<organism evidence="2 3">
    <name type="scientific">Hypsibius exemplaris</name>
    <name type="common">Freshwater tardigrade</name>
    <dbReference type="NCBI Taxonomy" id="2072580"/>
    <lineage>
        <taxon>Eukaryota</taxon>
        <taxon>Metazoa</taxon>
        <taxon>Ecdysozoa</taxon>
        <taxon>Tardigrada</taxon>
        <taxon>Eutardigrada</taxon>
        <taxon>Parachela</taxon>
        <taxon>Hypsibioidea</taxon>
        <taxon>Hypsibiidae</taxon>
        <taxon>Hypsibius</taxon>
    </lineage>
</organism>
<dbReference type="Proteomes" id="UP000192578">
    <property type="component" value="Unassembled WGS sequence"/>
</dbReference>
<comment type="caution">
    <text evidence="2">The sequence shown here is derived from an EMBL/GenBank/DDBJ whole genome shotgun (WGS) entry which is preliminary data.</text>
</comment>
<sequence>MSLQLLRTMRLRPLRTMSLRPLRTISLRPLTNHEPPTVANHEPPTVANHEPPAVANHEPPTVANHIHYCNKAGTSAASHADMRHRLYSSQNNGRTTHRRSKHVLLIKFHVFTARHFVHPVTP</sequence>
<evidence type="ECO:0000313" key="3">
    <source>
        <dbReference type="Proteomes" id="UP000192578"/>
    </source>
</evidence>
<protein>
    <submittedName>
        <fullName evidence="2">Uncharacterized protein</fullName>
    </submittedName>
</protein>
<evidence type="ECO:0000256" key="1">
    <source>
        <dbReference type="SAM" id="MobiDB-lite"/>
    </source>
</evidence>
<accession>A0A1W0XDU8</accession>
<dbReference type="EMBL" id="MTYJ01000002">
    <property type="protein sequence ID" value="OQV25633.1"/>
    <property type="molecule type" value="Genomic_DNA"/>
</dbReference>
<reference evidence="3" key="1">
    <citation type="submission" date="2017-01" db="EMBL/GenBank/DDBJ databases">
        <title>Comparative genomics of anhydrobiosis in the tardigrade Hypsibius dujardini.</title>
        <authorList>
            <person name="Yoshida Y."/>
            <person name="Koutsovoulos G."/>
            <person name="Laetsch D."/>
            <person name="Stevens L."/>
            <person name="Kumar S."/>
            <person name="Horikawa D."/>
            <person name="Ishino K."/>
            <person name="Komine S."/>
            <person name="Tomita M."/>
            <person name="Blaxter M."/>
            <person name="Arakawa K."/>
        </authorList>
    </citation>
    <scope>NUCLEOTIDE SEQUENCE [LARGE SCALE GENOMIC DNA]</scope>
    <source>
        <strain evidence="3">Z151</strain>
    </source>
</reference>
<name>A0A1W0XDU8_HYPEX</name>
<keyword evidence="3" id="KW-1185">Reference proteome</keyword>
<evidence type="ECO:0000313" key="2">
    <source>
        <dbReference type="EMBL" id="OQV25633.1"/>
    </source>
</evidence>
<gene>
    <name evidence="2" type="ORF">BV898_00568</name>
</gene>
<proteinExistence type="predicted"/>
<dbReference type="AlphaFoldDB" id="A0A1W0XDU8"/>